<protein>
    <submittedName>
        <fullName evidence="1">Baseplate wedge subunit</fullName>
    </submittedName>
</protein>
<reference evidence="1" key="1">
    <citation type="submission" date="2024-05" db="EMBL/GenBank/DDBJ databases">
        <authorList>
            <person name="Mugo M.M."/>
            <person name="Musyoki A.M."/>
            <person name="Makumi A.M."/>
            <person name="Mutai I."/>
            <person name="Drechsel O."/>
            <person name="Kering K.K."/>
            <person name="Muturi P."/>
            <person name="Mbae C.K."/>
            <person name="Kariuki S.M."/>
        </authorList>
    </citation>
    <scope>NUCLEOTIDE SEQUENCE</scope>
</reference>
<organism evidence="1">
    <name type="scientific">Salmonella phage vB_SEnST11_KE22</name>
    <dbReference type="NCBI Taxonomy" id="3161173"/>
    <lineage>
        <taxon>Viruses</taxon>
        <taxon>Duplodnaviria</taxon>
        <taxon>Heunggongvirae</taxon>
        <taxon>Uroviricota</taxon>
        <taxon>Caudoviricetes</taxon>
        <taxon>Vequintavirinae</taxon>
        <taxon>Seunavirus</taxon>
    </lineage>
</organism>
<evidence type="ECO:0000313" key="1">
    <source>
        <dbReference type="EMBL" id="XCH40291.1"/>
    </source>
</evidence>
<proteinExistence type="predicted"/>
<gene>
    <name evidence="1" type="ORF">NDDWPVAN_CDS0165</name>
</gene>
<accession>A0AAU8GEI3</accession>
<sequence length="63" mass="7665">MVQSVMAKFKFPKKDLNEVWWIERHDMVMAGYTYQRKRVFIVCAKTKDDARESMQQFIERSCE</sequence>
<name>A0AAU8GEI3_9CAUD</name>
<dbReference type="EMBL" id="PP856721">
    <property type="protein sequence ID" value="XCH40291.1"/>
    <property type="molecule type" value="Genomic_DNA"/>
</dbReference>